<gene>
    <name evidence="11" type="primary">nudC</name>
    <name evidence="11" type="ORF">WI372_10310</name>
</gene>
<comment type="cofactor">
    <cofactor evidence="2">
        <name>Zn(2+)</name>
        <dbReference type="ChEBI" id="CHEBI:29105"/>
    </cofactor>
</comment>
<evidence type="ECO:0000256" key="1">
    <source>
        <dbReference type="ARBA" id="ARBA00001946"/>
    </source>
</evidence>
<evidence type="ECO:0000256" key="5">
    <source>
        <dbReference type="ARBA" id="ARBA00022723"/>
    </source>
</evidence>
<dbReference type="InterPro" id="IPR050241">
    <property type="entry name" value="NAD-cap_RNA_hydrolase_NudC"/>
</dbReference>
<keyword evidence="7" id="KW-0460">Magnesium</keyword>
<dbReference type="InterPro" id="IPR049734">
    <property type="entry name" value="NudC-like_C"/>
</dbReference>
<evidence type="ECO:0000256" key="9">
    <source>
        <dbReference type="ARBA" id="ARBA00023679"/>
    </source>
</evidence>
<evidence type="ECO:0000256" key="4">
    <source>
        <dbReference type="ARBA" id="ARBA00012381"/>
    </source>
</evidence>
<evidence type="ECO:0000256" key="3">
    <source>
        <dbReference type="ARBA" id="ARBA00009595"/>
    </source>
</evidence>
<evidence type="ECO:0000256" key="8">
    <source>
        <dbReference type="ARBA" id="ARBA00023027"/>
    </source>
</evidence>
<dbReference type="InterPro" id="IPR020084">
    <property type="entry name" value="NUDIX_hydrolase_CS"/>
</dbReference>
<keyword evidence="5" id="KW-0479">Metal-binding</keyword>
<dbReference type="CDD" id="cd03429">
    <property type="entry name" value="NUDIX_NADH_pyrophosphatase_Nudt13"/>
    <property type="match status" value="1"/>
</dbReference>
<dbReference type="RefSeq" id="WP_405286851.1">
    <property type="nucleotide sequence ID" value="NZ_JBBHLI010000005.1"/>
</dbReference>
<dbReference type="InterPro" id="IPR000086">
    <property type="entry name" value="NUDIX_hydrolase_dom"/>
</dbReference>
<dbReference type="SUPFAM" id="SSF55811">
    <property type="entry name" value="Nudix"/>
    <property type="match status" value="2"/>
</dbReference>
<comment type="similarity">
    <text evidence="3">Belongs to the Nudix hydrolase family. NudC subfamily.</text>
</comment>
<dbReference type="GO" id="GO:0016787">
    <property type="term" value="F:hydrolase activity"/>
    <property type="evidence" value="ECO:0007669"/>
    <property type="project" value="UniProtKB-KW"/>
</dbReference>
<sequence length="266" mass="29380">MTAPAWWIFSGRKLLIRDDAFEGERRTGLLPVVPLDLDASLELRIEVPPVGLGLRAEPAQALHAPEPPDPPPGFQWVELRAAAAALDDDAFRRAGRAWQFLEWRRTHRFCGVCGAPTAPGPRGALQCPACDHLHFPRLSPAVIVVVHRGDEIMLGRNPAFPEGMFSTLAGFVEPGESLEAAVHREIREEADVEVAPPVYFGSQPWPFPHSLMVGFFAEWRSGAPRPADGELEAVGWFHRSDLPRLPGSVSIARHLIERWREGLLPG</sequence>
<keyword evidence="6 11" id="KW-0378">Hydrolase</keyword>
<dbReference type="PROSITE" id="PS51462">
    <property type="entry name" value="NUDIX"/>
    <property type="match status" value="1"/>
</dbReference>
<evidence type="ECO:0000256" key="6">
    <source>
        <dbReference type="ARBA" id="ARBA00022801"/>
    </source>
</evidence>
<organism evidence="11 12">
    <name type="scientific">Gaopeijia maritima</name>
    <dbReference type="NCBI Taxonomy" id="3119007"/>
    <lineage>
        <taxon>Bacteria</taxon>
        <taxon>Pseudomonadati</taxon>
        <taxon>Gemmatimonadota</taxon>
        <taxon>Longimicrobiia</taxon>
        <taxon>Gaopeijiales</taxon>
        <taxon>Gaopeijiaceae</taxon>
        <taxon>Gaopeijia</taxon>
    </lineage>
</organism>
<keyword evidence="12" id="KW-1185">Reference proteome</keyword>
<dbReference type="Pfam" id="PF00293">
    <property type="entry name" value="NUDIX"/>
    <property type="match status" value="1"/>
</dbReference>
<name>A0ABU9EB54_9BACT</name>
<comment type="cofactor">
    <cofactor evidence="1">
        <name>Mg(2+)</name>
        <dbReference type="ChEBI" id="CHEBI:18420"/>
    </cofactor>
</comment>
<dbReference type="Proteomes" id="UP001484239">
    <property type="component" value="Unassembled WGS sequence"/>
</dbReference>
<dbReference type="Gene3D" id="3.90.79.20">
    <property type="match status" value="1"/>
</dbReference>
<dbReference type="Gene3D" id="3.90.79.10">
    <property type="entry name" value="Nucleoside Triphosphate Pyrophosphohydrolase"/>
    <property type="match status" value="1"/>
</dbReference>
<dbReference type="InterPro" id="IPR015376">
    <property type="entry name" value="Znr_NADH_PPase"/>
</dbReference>
<dbReference type="EC" id="3.6.1.22" evidence="4"/>
<keyword evidence="8" id="KW-0520">NAD</keyword>
<dbReference type="NCBIfam" id="NF001299">
    <property type="entry name" value="PRK00241.1"/>
    <property type="match status" value="1"/>
</dbReference>
<feature type="domain" description="Nudix hydrolase" evidence="10">
    <location>
        <begin position="136"/>
        <end position="261"/>
    </location>
</feature>
<evidence type="ECO:0000259" key="10">
    <source>
        <dbReference type="PROSITE" id="PS51462"/>
    </source>
</evidence>
<dbReference type="Pfam" id="PF09297">
    <property type="entry name" value="Zn_ribbon_NUD"/>
    <property type="match status" value="1"/>
</dbReference>
<dbReference type="PANTHER" id="PTHR42904">
    <property type="entry name" value="NUDIX HYDROLASE, NUDC SUBFAMILY"/>
    <property type="match status" value="1"/>
</dbReference>
<proteinExistence type="inferred from homology"/>
<dbReference type="PANTHER" id="PTHR42904:SF6">
    <property type="entry name" value="NAD-CAPPED RNA HYDROLASE NUDT12"/>
    <property type="match status" value="1"/>
</dbReference>
<dbReference type="InterPro" id="IPR015797">
    <property type="entry name" value="NUDIX_hydrolase-like_dom_sf"/>
</dbReference>
<evidence type="ECO:0000313" key="12">
    <source>
        <dbReference type="Proteomes" id="UP001484239"/>
    </source>
</evidence>
<dbReference type="EMBL" id="JBBHLI010000005">
    <property type="protein sequence ID" value="MEK9501368.1"/>
    <property type="molecule type" value="Genomic_DNA"/>
</dbReference>
<evidence type="ECO:0000313" key="11">
    <source>
        <dbReference type="EMBL" id="MEK9501368.1"/>
    </source>
</evidence>
<comment type="catalytic activity">
    <reaction evidence="9">
        <text>a 5'-end NAD(+)-phospho-ribonucleoside in mRNA + H2O = a 5'-end phospho-adenosine-phospho-ribonucleoside in mRNA + beta-nicotinamide D-ribonucleotide + 2 H(+)</text>
        <dbReference type="Rhea" id="RHEA:60876"/>
        <dbReference type="Rhea" id="RHEA-COMP:15698"/>
        <dbReference type="Rhea" id="RHEA-COMP:15719"/>
        <dbReference type="ChEBI" id="CHEBI:14649"/>
        <dbReference type="ChEBI" id="CHEBI:15377"/>
        <dbReference type="ChEBI" id="CHEBI:15378"/>
        <dbReference type="ChEBI" id="CHEBI:144029"/>
        <dbReference type="ChEBI" id="CHEBI:144051"/>
    </reaction>
    <physiologicalReaction direction="left-to-right" evidence="9">
        <dbReference type="Rhea" id="RHEA:60877"/>
    </physiologicalReaction>
</comment>
<dbReference type="PROSITE" id="PS00893">
    <property type="entry name" value="NUDIX_BOX"/>
    <property type="match status" value="1"/>
</dbReference>
<evidence type="ECO:0000256" key="7">
    <source>
        <dbReference type="ARBA" id="ARBA00022842"/>
    </source>
</evidence>
<protein>
    <recommendedName>
        <fullName evidence="4">NAD(+) diphosphatase</fullName>
        <ecNumber evidence="4">3.6.1.22</ecNumber>
    </recommendedName>
</protein>
<accession>A0ABU9EB54</accession>
<dbReference type="InterPro" id="IPR015375">
    <property type="entry name" value="NADH_PPase-like_N"/>
</dbReference>
<comment type="caution">
    <text evidence="11">The sequence shown here is derived from an EMBL/GenBank/DDBJ whole genome shotgun (WGS) entry which is preliminary data.</text>
</comment>
<evidence type="ECO:0000256" key="2">
    <source>
        <dbReference type="ARBA" id="ARBA00001947"/>
    </source>
</evidence>
<dbReference type="Pfam" id="PF09296">
    <property type="entry name" value="NUDIX-like"/>
    <property type="match status" value="1"/>
</dbReference>
<reference evidence="11 12" key="1">
    <citation type="submission" date="2024-02" db="EMBL/GenBank/DDBJ databases">
        <title>A novel Gemmatimonadota bacterium.</title>
        <authorList>
            <person name="Du Z.-J."/>
            <person name="Ye Y.-Q."/>
        </authorList>
    </citation>
    <scope>NUCLEOTIDE SEQUENCE [LARGE SCALE GENOMIC DNA]</scope>
    <source>
        <strain evidence="11 12">DH-20</strain>
    </source>
</reference>